<sequence>MSCACSLKCFFAIRRIATAASLSCERLCFVRLSFNSTAQPIRNFCISSRKCSNTATTSQLPFDPDVHFIPPLSSNAERQSLHRKTPPVPTLPADWQNVPIVYTTGVAYRNDDGSSTAKIGVYWSDGDVLNRLKVVGAGSAIFAEIEAVILALKQAIYELHLSRVVVRTDSDYVCRCVAKYFTFWKQSDFYKANGDKVKYADELQELDRLLSTIEARVEYVSKTEPNVGNWILNKLRPIRLSEKQDIQWSAQSKSSLSAGDASIDPENSLVVYTCGAYRDTDLRGEPFTRAGVGAYWPHKPEDNVSRRLSMFPVTLFRSQLQAIVFALEQAIEAKCASVIVRTDSRVFLKYFLRQWKKADGNLVRNYPQYLRIIELASRLKVRFEYASEESEEREEALILAEDGMSQPMINEARRLLKRGVSDLAGSTIRSWKVVVDSKEGDWTGQVVDRVCLLSQTEPEPGRAMYCVYWDGDNNQLSTVGWVEGVKRAGSHAIRKALILALEQASKSDRKRLIVRTSAVRLLKTVIEWIPQWRRNQWNNSLRKPIVNVDQWKYLDELMHNIEIKWEYSDSAETDDELRAVDTRAEGYLQKNFAKNKS</sequence>
<feature type="signal peptide" evidence="8">
    <location>
        <begin position="1"/>
        <end position="19"/>
    </location>
</feature>
<dbReference type="InterPro" id="IPR002156">
    <property type="entry name" value="RNaseH_domain"/>
</dbReference>
<evidence type="ECO:0000313" key="11">
    <source>
        <dbReference type="Proteomes" id="UP000031036"/>
    </source>
</evidence>
<keyword evidence="8" id="KW-0732">Signal</keyword>
<dbReference type="EMBL" id="JPKZ01003249">
    <property type="protein sequence ID" value="KHN72494.1"/>
    <property type="molecule type" value="Genomic_DNA"/>
</dbReference>
<feature type="domain" description="RNase H type-1" evidence="9">
    <location>
        <begin position="461"/>
        <end position="589"/>
    </location>
</feature>
<dbReference type="AlphaFoldDB" id="A0A0B2UTB9"/>
<keyword evidence="4" id="KW-0540">Nuclease</keyword>
<evidence type="ECO:0000256" key="7">
    <source>
        <dbReference type="ARBA" id="ARBA00022801"/>
    </source>
</evidence>
<dbReference type="Pfam" id="PF00075">
    <property type="entry name" value="RNase_H"/>
    <property type="match status" value="2"/>
</dbReference>
<keyword evidence="5" id="KW-0479">Metal-binding</keyword>
<dbReference type="InterPro" id="IPR050092">
    <property type="entry name" value="RNase_H"/>
</dbReference>
<evidence type="ECO:0000256" key="3">
    <source>
        <dbReference type="ARBA" id="ARBA00012180"/>
    </source>
</evidence>
<feature type="domain" description="RNase H type-1" evidence="9">
    <location>
        <begin position="95"/>
        <end position="241"/>
    </location>
</feature>
<dbReference type="OMA" id="TSSAHFM"/>
<protein>
    <recommendedName>
        <fullName evidence="3">ribonuclease H</fullName>
        <ecNumber evidence="3">3.1.26.4</ecNumber>
    </recommendedName>
</protein>
<dbReference type="PROSITE" id="PS50879">
    <property type="entry name" value="RNASE_H_1"/>
    <property type="match status" value="3"/>
</dbReference>
<proteinExistence type="inferred from homology"/>
<feature type="chain" id="PRO_5002077577" description="ribonuclease H" evidence="8">
    <location>
        <begin position="20"/>
        <end position="597"/>
    </location>
</feature>
<organism evidence="10 11">
    <name type="scientific">Toxocara canis</name>
    <name type="common">Canine roundworm</name>
    <dbReference type="NCBI Taxonomy" id="6265"/>
    <lineage>
        <taxon>Eukaryota</taxon>
        <taxon>Metazoa</taxon>
        <taxon>Ecdysozoa</taxon>
        <taxon>Nematoda</taxon>
        <taxon>Chromadorea</taxon>
        <taxon>Rhabditida</taxon>
        <taxon>Spirurina</taxon>
        <taxon>Ascaridomorpha</taxon>
        <taxon>Ascaridoidea</taxon>
        <taxon>Toxocaridae</taxon>
        <taxon>Toxocara</taxon>
    </lineage>
</organism>
<accession>A0A0B2UTB9</accession>
<keyword evidence="7" id="KW-0378">Hydrolase</keyword>
<comment type="similarity">
    <text evidence="2">Belongs to the RNase H family.</text>
</comment>
<dbReference type="STRING" id="6265.A0A0B2UTB9"/>
<dbReference type="OrthoDB" id="407198at2759"/>
<dbReference type="Proteomes" id="UP000031036">
    <property type="component" value="Unassembled WGS sequence"/>
</dbReference>
<dbReference type="PANTHER" id="PTHR10642:SF26">
    <property type="entry name" value="RIBONUCLEASE H1"/>
    <property type="match status" value="1"/>
</dbReference>
<comment type="catalytic activity">
    <reaction evidence="1">
        <text>Endonucleolytic cleavage to 5'-phosphomonoester.</text>
        <dbReference type="EC" id="3.1.26.4"/>
    </reaction>
</comment>
<dbReference type="SUPFAM" id="SSF53098">
    <property type="entry name" value="Ribonuclease H-like"/>
    <property type="match status" value="3"/>
</dbReference>
<evidence type="ECO:0000256" key="1">
    <source>
        <dbReference type="ARBA" id="ARBA00000077"/>
    </source>
</evidence>
<dbReference type="GO" id="GO:0046872">
    <property type="term" value="F:metal ion binding"/>
    <property type="evidence" value="ECO:0007669"/>
    <property type="project" value="UniProtKB-KW"/>
</dbReference>
<feature type="domain" description="RNase H type-1" evidence="9">
    <location>
        <begin position="265"/>
        <end position="405"/>
    </location>
</feature>
<dbReference type="GO" id="GO:0043137">
    <property type="term" value="P:DNA replication, removal of RNA primer"/>
    <property type="evidence" value="ECO:0007669"/>
    <property type="project" value="TreeGrafter"/>
</dbReference>
<dbReference type="InterPro" id="IPR012337">
    <property type="entry name" value="RNaseH-like_sf"/>
</dbReference>
<dbReference type="GO" id="GO:0004523">
    <property type="term" value="F:RNA-DNA hybrid ribonuclease activity"/>
    <property type="evidence" value="ECO:0007669"/>
    <property type="project" value="UniProtKB-EC"/>
</dbReference>
<evidence type="ECO:0000313" key="10">
    <source>
        <dbReference type="EMBL" id="KHN72494.1"/>
    </source>
</evidence>
<name>A0A0B2UTB9_TOXCA</name>
<reference evidence="10 11" key="1">
    <citation type="submission" date="2014-11" db="EMBL/GenBank/DDBJ databases">
        <title>Genetic blueprint of the zoonotic pathogen Toxocara canis.</title>
        <authorList>
            <person name="Zhu X.-Q."/>
            <person name="Korhonen P.K."/>
            <person name="Cai H."/>
            <person name="Young N.D."/>
            <person name="Nejsum P."/>
            <person name="von Samson-Himmelstjerna G."/>
            <person name="Boag P.R."/>
            <person name="Tan P."/>
            <person name="Li Q."/>
            <person name="Min J."/>
            <person name="Yang Y."/>
            <person name="Wang X."/>
            <person name="Fang X."/>
            <person name="Hall R.S."/>
            <person name="Hofmann A."/>
            <person name="Sternberg P.W."/>
            <person name="Jex A.R."/>
            <person name="Gasser R.B."/>
        </authorList>
    </citation>
    <scope>NUCLEOTIDE SEQUENCE [LARGE SCALE GENOMIC DNA]</scope>
    <source>
        <strain evidence="10">PN_DK_2014</strain>
    </source>
</reference>
<evidence type="ECO:0000256" key="2">
    <source>
        <dbReference type="ARBA" id="ARBA00005300"/>
    </source>
</evidence>
<evidence type="ECO:0000259" key="9">
    <source>
        <dbReference type="PROSITE" id="PS50879"/>
    </source>
</evidence>
<dbReference type="PANTHER" id="PTHR10642">
    <property type="entry name" value="RIBONUCLEASE H1"/>
    <property type="match status" value="1"/>
</dbReference>
<gene>
    <name evidence="10" type="primary">Rnaseh1</name>
    <name evidence="10" type="ORF">Tcan_03144</name>
</gene>
<evidence type="ECO:0000256" key="8">
    <source>
        <dbReference type="SAM" id="SignalP"/>
    </source>
</evidence>
<evidence type="ECO:0000256" key="6">
    <source>
        <dbReference type="ARBA" id="ARBA00022759"/>
    </source>
</evidence>
<evidence type="ECO:0000256" key="4">
    <source>
        <dbReference type="ARBA" id="ARBA00022722"/>
    </source>
</evidence>
<comment type="caution">
    <text evidence="10">The sequence shown here is derived from an EMBL/GenBank/DDBJ whole genome shotgun (WGS) entry which is preliminary data.</text>
</comment>
<evidence type="ECO:0000256" key="5">
    <source>
        <dbReference type="ARBA" id="ARBA00022723"/>
    </source>
</evidence>
<dbReference type="InterPro" id="IPR036397">
    <property type="entry name" value="RNaseH_sf"/>
</dbReference>
<dbReference type="EC" id="3.1.26.4" evidence="3"/>
<keyword evidence="6" id="KW-0255">Endonuclease</keyword>
<dbReference type="Gene3D" id="3.30.420.10">
    <property type="entry name" value="Ribonuclease H-like superfamily/Ribonuclease H"/>
    <property type="match status" value="3"/>
</dbReference>
<keyword evidence="11" id="KW-1185">Reference proteome</keyword>
<dbReference type="GO" id="GO:0003676">
    <property type="term" value="F:nucleic acid binding"/>
    <property type="evidence" value="ECO:0007669"/>
    <property type="project" value="InterPro"/>
</dbReference>